<keyword evidence="8 10" id="KW-1133">Transmembrane helix</keyword>
<dbReference type="SUPFAM" id="SSF81660">
    <property type="entry name" value="Metal cation-transporting ATPase, ATP-binding domain N"/>
    <property type="match status" value="1"/>
</dbReference>
<dbReference type="InterPro" id="IPR044492">
    <property type="entry name" value="P_typ_ATPase_HD_dom"/>
</dbReference>
<keyword evidence="5" id="KW-0547">Nucleotide-binding</keyword>
<dbReference type="InterPro" id="IPR018303">
    <property type="entry name" value="ATPase_P-typ_P_site"/>
</dbReference>
<organism evidence="12 13">
    <name type="scientific">Pedobacter jamesrossensis</name>
    <dbReference type="NCBI Taxonomy" id="1908238"/>
    <lineage>
        <taxon>Bacteria</taxon>
        <taxon>Pseudomonadati</taxon>
        <taxon>Bacteroidota</taxon>
        <taxon>Sphingobacteriia</taxon>
        <taxon>Sphingobacteriales</taxon>
        <taxon>Sphingobacteriaceae</taxon>
        <taxon>Pedobacter</taxon>
    </lineage>
</organism>
<accession>A0ABV8NP70</accession>
<dbReference type="InterPro" id="IPR023299">
    <property type="entry name" value="ATPase_P-typ_cyto_dom_N"/>
</dbReference>
<dbReference type="InterPro" id="IPR036412">
    <property type="entry name" value="HAD-like_sf"/>
</dbReference>
<feature type="transmembrane region" description="Helical" evidence="10">
    <location>
        <begin position="251"/>
        <end position="268"/>
    </location>
</feature>
<dbReference type="SFLD" id="SFLDF00027">
    <property type="entry name" value="p-type_atpase"/>
    <property type="match status" value="1"/>
</dbReference>
<dbReference type="PRINTS" id="PR00119">
    <property type="entry name" value="CATATPASE"/>
</dbReference>
<feature type="transmembrane region" description="Helical" evidence="10">
    <location>
        <begin position="691"/>
        <end position="713"/>
    </location>
</feature>
<dbReference type="InterPro" id="IPR023298">
    <property type="entry name" value="ATPase_P-typ_TM_dom_sf"/>
</dbReference>
<keyword evidence="9 10" id="KW-0472">Membrane</keyword>
<dbReference type="NCBIfam" id="TIGR01494">
    <property type="entry name" value="ATPase_P-type"/>
    <property type="match status" value="2"/>
</dbReference>
<dbReference type="SUPFAM" id="SSF56784">
    <property type="entry name" value="HAD-like"/>
    <property type="match status" value="1"/>
</dbReference>
<keyword evidence="7" id="KW-1278">Translocase</keyword>
<feature type="transmembrane region" description="Helical" evidence="10">
    <location>
        <begin position="765"/>
        <end position="790"/>
    </location>
</feature>
<evidence type="ECO:0000256" key="1">
    <source>
        <dbReference type="ARBA" id="ARBA00004651"/>
    </source>
</evidence>
<dbReference type="Gene3D" id="2.70.150.10">
    <property type="entry name" value="Calcium-transporting ATPase, cytoplasmic transduction domain A"/>
    <property type="match status" value="1"/>
</dbReference>
<dbReference type="InterPro" id="IPR008250">
    <property type="entry name" value="ATPase_P-typ_transduc_dom_A_sf"/>
</dbReference>
<dbReference type="InterPro" id="IPR059000">
    <property type="entry name" value="ATPase_P-type_domA"/>
</dbReference>
<evidence type="ECO:0000256" key="7">
    <source>
        <dbReference type="ARBA" id="ARBA00022967"/>
    </source>
</evidence>
<comment type="caution">
    <text evidence="12">The sequence shown here is derived from an EMBL/GenBank/DDBJ whole genome shotgun (WGS) entry which is preliminary data.</text>
</comment>
<name>A0ABV8NP70_9SPHI</name>
<dbReference type="InterPro" id="IPR006068">
    <property type="entry name" value="ATPase_P-typ_cation-transptr_C"/>
</dbReference>
<evidence type="ECO:0000256" key="5">
    <source>
        <dbReference type="ARBA" id="ARBA00022741"/>
    </source>
</evidence>
<protein>
    <submittedName>
        <fullName evidence="12">Cation-translocating P-type ATPase</fullName>
    </submittedName>
</protein>
<evidence type="ECO:0000256" key="9">
    <source>
        <dbReference type="ARBA" id="ARBA00023136"/>
    </source>
</evidence>
<keyword evidence="13" id="KW-1185">Reference proteome</keyword>
<dbReference type="Pfam" id="PF13246">
    <property type="entry name" value="Cation_ATPase"/>
    <property type="match status" value="1"/>
</dbReference>
<feature type="transmembrane region" description="Helical" evidence="10">
    <location>
        <begin position="796"/>
        <end position="814"/>
    </location>
</feature>
<comment type="subcellular location">
    <subcellularLocation>
        <location evidence="1">Cell membrane</location>
        <topology evidence="1">Multi-pass membrane protein</topology>
    </subcellularLocation>
</comment>
<dbReference type="InterPro" id="IPR004014">
    <property type="entry name" value="ATPase_P-typ_cation-transptr_N"/>
</dbReference>
<keyword evidence="4 10" id="KW-0812">Transmembrane</keyword>
<dbReference type="InterPro" id="IPR023214">
    <property type="entry name" value="HAD_sf"/>
</dbReference>
<feature type="transmembrane region" description="Helical" evidence="10">
    <location>
        <begin position="834"/>
        <end position="853"/>
    </location>
</feature>
<dbReference type="SMART" id="SM00831">
    <property type="entry name" value="Cation_ATPase_N"/>
    <property type="match status" value="1"/>
</dbReference>
<evidence type="ECO:0000256" key="10">
    <source>
        <dbReference type="SAM" id="Phobius"/>
    </source>
</evidence>
<comment type="similarity">
    <text evidence="2">Belongs to the cation transport ATPase (P-type) (TC 3.A.3) family. Type IIA subfamily.</text>
</comment>
<dbReference type="Pfam" id="PF00690">
    <property type="entry name" value="Cation_ATPase_N"/>
    <property type="match status" value="1"/>
</dbReference>
<keyword evidence="3" id="KW-1003">Cell membrane</keyword>
<proteinExistence type="inferred from homology"/>
<dbReference type="PANTHER" id="PTHR43294">
    <property type="entry name" value="SODIUM/POTASSIUM-TRANSPORTING ATPASE SUBUNIT ALPHA"/>
    <property type="match status" value="1"/>
</dbReference>
<feature type="transmembrane region" description="Helical" evidence="10">
    <location>
        <begin position="63"/>
        <end position="81"/>
    </location>
</feature>
<feature type="transmembrane region" description="Helical" evidence="10">
    <location>
        <begin position="280"/>
        <end position="308"/>
    </location>
</feature>
<dbReference type="PROSITE" id="PS00154">
    <property type="entry name" value="ATPASE_E1_E2"/>
    <property type="match status" value="1"/>
</dbReference>
<feature type="transmembrane region" description="Helical" evidence="10">
    <location>
        <begin position="865"/>
        <end position="885"/>
    </location>
</feature>
<evidence type="ECO:0000313" key="13">
    <source>
        <dbReference type="Proteomes" id="UP001595792"/>
    </source>
</evidence>
<dbReference type="InterPro" id="IPR050510">
    <property type="entry name" value="Cation_transp_ATPase_P-type"/>
</dbReference>
<dbReference type="SUPFAM" id="SSF81665">
    <property type="entry name" value="Calcium ATPase, transmembrane domain M"/>
    <property type="match status" value="1"/>
</dbReference>
<dbReference type="Proteomes" id="UP001595792">
    <property type="component" value="Unassembled WGS sequence"/>
</dbReference>
<evidence type="ECO:0000256" key="6">
    <source>
        <dbReference type="ARBA" id="ARBA00022840"/>
    </source>
</evidence>
<dbReference type="Pfam" id="PF00122">
    <property type="entry name" value="E1-E2_ATPase"/>
    <property type="match status" value="1"/>
</dbReference>
<dbReference type="Gene3D" id="3.40.50.1000">
    <property type="entry name" value="HAD superfamily/HAD-like"/>
    <property type="match status" value="1"/>
</dbReference>
<evidence type="ECO:0000256" key="3">
    <source>
        <dbReference type="ARBA" id="ARBA00022475"/>
    </source>
</evidence>
<dbReference type="SFLD" id="SFLDS00003">
    <property type="entry name" value="Haloacid_Dehalogenase"/>
    <property type="match status" value="1"/>
</dbReference>
<feature type="transmembrane region" description="Helical" evidence="10">
    <location>
        <begin position="719"/>
        <end position="740"/>
    </location>
</feature>
<dbReference type="Gene3D" id="3.40.1110.10">
    <property type="entry name" value="Calcium-transporting ATPase, cytoplasmic domain N"/>
    <property type="match status" value="1"/>
</dbReference>
<evidence type="ECO:0000313" key="12">
    <source>
        <dbReference type="EMBL" id="MFC4198611.1"/>
    </source>
</evidence>
<keyword evidence="6" id="KW-0067">ATP-binding</keyword>
<feature type="domain" description="Cation-transporting P-type ATPase N-terminal" evidence="11">
    <location>
        <begin position="9"/>
        <end position="83"/>
    </location>
</feature>
<dbReference type="InterPro" id="IPR001757">
    <property type="entry name" value="P_typ_ATPase"/>
</dbReference>
<dbReference type="RefSeq" id="WP_378962627.1">
    <property type="nucleotide sequence ID" value="NZ_JBHRXC010000016.1"/>
</dbReference>
<gene>
    <name evidence="12" type="ORF">ACFOUY_18040</name>
</gene>
<dbReference type="Gene3D" id="1.20.1110.10">
    <property type="entry name" value="Calcium-transporting ATPase, transmembrane domain"/>
    <property type="match status" value="1"/>
</dbReference>
<evidence type="ECO:0000256" key="4">
    <source>
        <dbReference type="ARBA" id="ARBA00022692"/>
    </source>
</evidence>
<feature type="transmembrane region" description="Helical" evidence="10">
    <location>
        <begin position="87"/>
        <end position="108"/>
    </location>
</feature>
<dbReference type="Pfam" id="PF00689">
    <property type="entry name" value="Cation_ATPase_C"/>
    <property type="match status" value="1"/>
</dbReference>
<evidence type="ECO:0000259" key="11">
    <source>
        <dbReference type="SMART" id="SM00831"/>
    </source>
</evidence>
<dbReference type="SUPFAM" id="SSF81653">
    <property type="entry name" value="Calcium ATPase, transduction domain A"/>
    <property type="match status" value="1"/>
</dbReference>
<dbReference type="EMBL" id="JBHSBY010000141">
    <property type="protein sequence ID" value="MFC4198611.1"/>
    <property type="molecule type" value="Genomic_DNA"/>
</dbReference>
<dbReference type="SFLD" id="SFLDG00002">
    <property type="entry name" value="C1.7:_P-type_atpase_like"/>
    <property type="match status" value="1"/>
</dbReference>
<evidence type="ECO:0000256" key="8">
    <source>
        <dbReference type="ARBA" id="ARBA00022989"/>
    </source>
</evidence>
<evidence type="ECO:0000256" key="2">
    <source>
        <dbReference type="ARBA" id="ARBA00005675"/>
    </source>
</evidence>
<sequence>MNIEYPLKAAHSLEIESIVKNLLTDKQHGLSQREALMRSKRFGLNIYKSQKQKSLWRMAFEQFNSPIVYLLFLAGFASLYFNNKVEAVAIFIVILVNAMIGFFMELQARSSMMALKKMDVSYSRVIRGGKIIEISSEGLTPGDLLFLEAGDMVSGDGRIVSSNGLQTDESSLTGESFPVLKNTEILTGKIAHIAAKNMVYKGTAVMNGNARVIITGIAENTELGKISELVGHSSPTKTPLDLKISKLTKRLIWITLVMTGIFAISGVIERKPWLQIMETSIALAVAAFPEGLPIVATVALAYGMLLMARKNAIVKKLSSVETLGGVNVILTDKTGTLTENRIFVEVLSFPSGELNVCIKNGLLECKESITEKIQENIELLVRIGSLCNNATINEQDKHKKTSGDPVEIALLILADASGFPAGKTKDEFKRLNEIPFSSETKLMGTIHQGKVGFFVSAKGSVEDLLPKCKTLQSGNTTIGISEEESAKILSQAEILSSSGLRVLAFAYRISAEMLVGDYLHELIYVGMVGFLDPPRSDIKDAIGDCISAGIKIVMITGDHPMTALNIARKVGITDMDDNKVITGSELPEMELLQEVWKEKILSTSVFARTTPKQKLEIVDVYQKAGFIVAMTGDGVNDAPALKKADVGIAMGLRGTQVAKETASIVLKDDSFTSIAQAVAQGREIFQNIQRFVIYLVSCNLSEIFIVTLLGFLAQGSMLFPLQILFLNMVTDIFPALALGLGKGDQTVMQRPPRDPKLDIISKRNWIVILIYALMMTGSVLLAIFICRIYVGTDVRIINNVAFLTLVFSQLLHVFNMSSLHSGMLVNEVTKNKFVWIALLLCFFLVALVFLFSQGRDALNLDIIPVQAWVIAGLASIVPLLLVQLYKLVFEKRSISVDSKKINTVLSN</sequence>
<dbReference type="PANTHER" id="PTHR43294:SF21">
    <property type="entry name" value="CATION TRANSPORTING ATPASE"/>
    <property type="match status" value="1"/>
</dbReference>
<reference evidence="13" key="1">
    <citation type="journal article" date="2019" name="Int. J. Syst. Evol. Microbiol.">
        <title>The Global Catalogue of Microorganisms (GCM) 10K type strain sequencing project: providing services to taxonomists for standard genome sequencing and annotation.</title>
        <authorList>
            <consortium name="The Broad Institute Genomics Platform"/>
            <consortium name="The Broad Institute Genome Sequencing Center for Infectious Disease"/>
            <person name="Wu L."/>
            <person name="Ma J."/>
        </authorList>
    </citation>
    <scope>NUCLEOTIDE SEQUENCE [LARGE SCALE GENOMIC DNA]</scope>
    <source>
        <strain evidence="13">CCM 8689</strain>
    </source>
</reference>
<dbReference type="PRINTS" id="PR00120">
    <property type="entry name" value="HATPASE"/>
</dbReference>